<dbReference type="Proteomes" id="UP001522868">
    <property type="component" value="Unassembled WGS sequence"/>
</dbReference>
<keyword evidence="2" id="KW-1133">Transmembrane helix</keyword>
<evidence type="ECO:0000256" key="1">
    <source>
        <dbReference type="SAM" id="MobiDB-lite"/>
    </source>
</evidence>
<accession>A0ABT0I693</accession>
<keyword evidence="4" id="KW-1185">Reference proteome</keyword>
<proteinExistence type="predicted"/>
<gene>
    <name evidence="3" type="ORF">M1O15_05370</name>
</gene>
<evidence type="ECO:0000313" key="3">
    <source>
        <dbReference type="EMBL" id="MCK8676833.1"/>
    </source>
</evidence>
<protein>
    <submittedName>
        <fullName evidence="3">Uncharacterized protein</fullName>
    </submittedName>
</protein>
<feature type="compositionally biased region" description="Low complexity" evidence="1">
    <location>
        <begin position="53"/>
        <end position="79"/>
    </location>
</feature>
<feature type="transmembrane region" description="Helical" evidence="2">
    <location>
        <begin position="114"/>
        <end position="135"/>
    </location>
</feature>
<feature type="region of interest" description="Disordered" evidence="1">
    <location>
        <begin position="157"/>
        <end position="176"/>
    </location>
</feature>
<comment type="caution">
    <text evidence="3">The sequence shown here is derived from an EMBL/GenBank/DDBJ whole genome shotgun (WGS) entry which is preliminary data.</text>
</comment>
<evidence type="ECO:0000256" key="2">
    <source>
        <dbReference type="SAM" id="Phobius"/>
    </source>
</evidence>
<dbReference type="RefSeq" id="WP_248632058.1">
    <property type="nucleotide sequence ID" value="NZ_JALPTH010000004.1"/>
</dbReference>
<feature type="compositionally biased region" description="Basic and acidic residues" evidence="1">
    <location>
        <begin position="160"/>
        <end position="176"/>
    </location>
</feature>
<evidence type="ECO:0000313" key="4">
    <source>
        <dbReference type="Proteomes" id="UP001522868"/>
    </source>
</evidence>
<keyword evidence="2" id="KW-0812">Transmembrane</keyword>
<reference evidence="3 4" key="1">
    <citation type="submission" date="2022-04" db="EMBL/GenBank/DDBJ databases">
        <title>Streptomyces sp. nov. LCR6-01 isolated from Lichen of Dirinaria sp.</title>
        <authorList>
            <person name="Kanchanasin P."/>
            <person name="Tanasupawat S."/>
            <person name="Phongsopitanun W."/>
        </authorList>
    </citation>
    <scope>NUCLEOTIDE SEQUENCE [LARGE SCALE GENOMIC DNA]</scope>
    <source>
        <strain evidence="3 4">LCR6-01</strain>
    </source>
</reference>
<dbReference type="EMBL" id="JALPTH010000004">
    <property type="protein sequence ID" value="MCK8676833.1"/>
    <property type="molecule type" value="Genomic_DNA"/>
</dbReference>
<organism evidence="3 4">
    <name type="scientific">Streptomyces lichenis</name>
    <dbReference type="NCBI Taxonomy" id="2306967"/>
    <lineage>
        <taxon>Bacteria</taxon>
        <taxon>Bacillati</taxon>
        <taxon>Actinomycetota</taxon>
        <taxon>Actinomycetes</taxon>
        <taxon>Kitasatosporales</taxon>
        <taxon>Streptomycetaceae</taxon>
        <taxon>Streptomyces</taxon>
    </lineage>
</organism>
<feature type="region of interest" description="Disordered" evidence="1">
    <location>
        <begin position="1"/>
        <end position="111"/>
    </location>
</feature>
<keyword evidence="2" id="KW-0472">Membrane</keyword>
<feature type="compositionally biased region" description="Low complexity" evidence="1">
    <location>
        <begin position="1"/>
        <end position="39"/>
    </location>
</feature>
<feature type="compositionally biased region" description="Pro residues" evidence="1">
    <location>
        <begin position="80"/>
        <end position="91"/>
    </location>
</feature>
<name>A0ABT0I693_9ACTN</name>
<sequence length="333" mass="34047">MSTDQPGPYGGQPNPYGRPGPYGQQPPAQAPQPGYGYPQGAPPGPQGPGGQAPQGVPQQPGYGYPQGAPQQPGPYGQPQAPGPYGQPPQQPPYGAAPGQYPPPPPAPAGGGKKAGLILGAVAVVAAIAVGAWFVFGTGGSSDIADDGPHKLITPETVLGEYKKDDSGSSSSDDKELLGKAESWGVKDAKQVSSGYAVKNDSAPLAGKMLNFGGVYGTIEDPEKAVDGFFALMKSEAEKESNKDAELVGSPKEYKPEGLEGAVLKCQQSKGKTGETSGPAPKEVTITFCVWGDHSTLGMVMPMNLGELMLGKGGSPEEAAAIAAKLRKEVRVKA</sequence>